<keyword evidence="5 8" id="KW-0472">Membrane</keyword>
<dbReference type="PANTHER" id="PTHR35402">
    <property type="entry name" value="INTEGRAL MEMBRANE PROTEIN-RELATED"/>
    <property type="match status" value="1"/>
</dbReference>
<keyword evidence="10" id="KW-0966">Cell projection</keyword>
<evidence type="ECO:0000256" key="3">
    <source>
        <dbReference type="ARBA" id="ARBA00022692"/>
    </source>
</evidence>
<feature type="transmembrane region" description="Helical" evidence="8">
    <location>
        <begin position="461"/>
        <end position="479"/>
    </location>
</feature>
<dbReference type="OrthoDB" id="12374at2157"/>
<evidence type="ECO:0000256" key="1">
    <source>
        <dbReference type="ARBA" id="ARBA00004651"/>
    </source>
</evidence>
<dbReference type="InterPro" id="IPR018076">
    <property type="entry name" value="T2SS_GspF_dom"/>
</dbReference>
<feature type="region of interest" description="Disordered" evidence="7">
    <location>
        <begin position="363"/>
        <end position="388"/>
    </location>
</feature>
<gene>
    <name evidence="10" type="ORF">SAMN05192561_101735</name>
</gene>
<comment type="subcellular location">
    <subcellularLocation>
        <location evidence="1">Cell membrane</location>
        <topology evidence="1">Multi-pass membrane protein</topology>
    </subcellularLocation>
</comment>
<organism evidence="10 11">
    <name type="scientific">Halopenitus malekzadehii</name>
    <dbReference type="NCBI Taxonomy" id="1267564"/>
    <lineage>
        <taxon>Archaea</taxon>
        <taxon>Methanobacteriati</taxon>
        <taxon>Methanobacteriota</taxon>
        <taxon>Stenosarchaea group</taxon>
        <taxon>Halobacteria</taxon>
        <taxon>Halobacteriales</taxon>
        <taxon>Haloferacaceae</taxon>
        <taxon>Halopenitus</taxon>
    </lineage>
</organism>
<evidence type="ECO:0000256" key="2">
    <source>
        <dbReference type="ARBA" id="ARBA00022475"/>
    </source>
</evidence>
<feature type="compositionally biased region" description="Low complexity" evidence="7">
    <location>
        <begin position="363"/>
        <end position="376"/>
    </location>
</feature>
<feature type="transmembrane region" description="Helical" evidence="8">
    <location>
        <begin position="703"/>
        <end position="719"/>
    </location>
</feature>
<keyword evidence="11" id="KW-1185">Reference proteome</keyword>
<feature type="domain" description="Type II secretion system protein GspF" evidence="9">
    <location>
        <begin position="494"/>
        <end position="619"/>
    </location>
</feature>
<feature type="transmembrane region" description="Helical" evidence="8">
    <location>
        <begin position="598"/>
        <end position="624"/>
    </location>
</feature>
<evidence type="ECO:0000259" key="9">
    <source>
        <dbReference type="Pfam" id="PF00482"/>
    </source>
</evidence>
<evidence type="ECO:0000256" key="5">
    <source>
        <dbReference type="ARBA" id="ARBA00023136"/>
    </source>
</evidence>
<dbReference type="InterPro" id="IPR056569">
    <property type="entry name" value="ArlJ-like"/>
</dbReference>
<feature type="transmembrane region" description="Helical" evidence="8">
    <location>
        <begin position="671"/>
        <end position="691"/>
    </location>
</feature>
<dbReference type="Gene3D" id="1.20.81.30">
    <property type="entry name" value="Type II secretion system (T2SS), domain F"/>
    <property type="match status" value="1"/>
</dbReference>
<keyword evidence="4 8" id="KW-1133">Transmembrane helix</keyword>
<feature type="transmembrane region" description="Helical" evidence="8">
    <location>
        <begin position="289"/>
        <end position="312"/>
    </location>
</feature>
<evidence type="ECO:0000256" key="7">
    <source>
        <dbReference type="SAM" id="MobiDB-lite"/>
    </source>
</evidence>
<dbReference type="PANTHER" id="PTHR35402:SF1">
    <property type="entry name" value="TYPE II SECRETION SYSTEM PROTEIN GSPF DOMAIN-CONTAINING PROTEIN"/>
    <property type="match status" value="1"/>
</dbReference>
<dbReference type="GO" id="GO:0005886">
    <property type="term" value="C:plasma membrane"/>
    <property type="evidence" value="ECO:0007669"/>
    <property type="project" value="UniProtKB-SubCell"/>
</dbReference>
<sequence>MIQVLPLVALVLAVGILLAPAVNRRSNLIVTRLALSLFGEYVADESPRKQDQRELLRAAHAATTHRVYASKTLLYAGTAGIAGAIIGTYLAAGVLYALEVGADRIEAALPTSLAFLADLARLSTIGAGELFVLLLFFSGTIGAALSISVYYVRWFLLDQRAHTRGARIDATLPRTVAFVYALSRSGMTFPTVMDTLAENEDVYGEAATELGVAVRDMNTFGTDVLTALRRVSHHTPSENLEEFAENLASVLGSGRSISAFLNDQYERYQEESEAQQEQYLELLSTFAEAYVTVLVAGPLFFITILVVVGLVIQDTVPILQIVVYAGIPLASIGFIVYVDSVTQPVDDATGSAVGDDADDADAQVVSGTSATTTGTRSDGGGIGISGETEADRWQANRERLERYDRFQRFLGWIREPKQLLLWNPLTSLAVTVPLALVWIWSASAPIPTSSIDAAVRGVDDAVVQSTTFVLAVYAVLYEIQSRRTSRIEAAVPDFLDRLASINEAGMTVVESLERVQQSDLDDLTPELERTWRDIEWGSDAESALYRMERRIKSPLISRSVALIVNAMQASGDIAPVLNIAADEARATRQLRRERKQVMLTYLIVIYISFLVFLGIIASLTLAFIPAIEQAGQAGGAAGIGGGGAGGVGGVGGGVGGIAGGLGDANIEGYELIFYHAAVIQGICSGMIAGQLGEGDLRDGVKHAVILLGVTYVSAVAMGLI</sequence>
<proteinExistence type="predicted"/>
<keyword evidence="3 8" id="KW-0812">Transmembrane</keyword>
<keyword evidence="10" id="KW-0969">Cilium</keyword>
<feature type="transmembrane region" description="Helical" evidence="8">
    <location>
        <begin position="130"/>
        <end position="152"/>
    </location>
</feature>
<keyword evidence="10" id="KW-0282">Flagellum</keyword>
<dbReference type="RefSeq" id="WP_092814380.1">
    <property type="nucleotide sequence ID" value="NZ_FNWU01000001.1"/>
</dbReference>
<evidence type="ECO:0000256" key="8">
    <source>
        <dbReference type="SAM" id="Phobius"/>
    </source>
</evidence>
<feature type="coiled-coil region" evidence="6">
    <location>
        <begin position="258"/>
        <end position="285"/>
    </location>
</feature>
<evidence type="ECO:0000256" key="4">
    <source>
        <dbReference type="ARBA" id="ARBA00022989"/>
    </source>
</evidence>
<dbReference type="Proteomes" id="UP000199215">
    <property type="component" value="Unassembled WGS sequence"/>
</dbReference>
<evidence type="ECO:0000313" key="11">
    <source>
        <dbReference type="Proteomes" id="UP000199215"/>
    </source>
</evidence>
<dbReference type="EMBL" id="FNWU01000001">
    <property type="protein sequence ID" value="SEH41108.1"/>
    <property type="molecule type" value="Genomic_DNA"/>
</dbReference>
<dbReference type="Pfam" id="PF00482">
    <property type="entry name" value="T2SSF"/>
    <property type="match status" value="2"/>
</dbReference>
<dbReference type="AlphaFoldDB" id="A0A1H6I370"/>
<evidence type="ECO:0000256" key="6">
    <source>
        <dbReference type="SAM" id="Coils"/>
    </source>
</evidence>
<feature type="transmembrane region" description="Helical" evidence="8">
    <location>
        <begin position="419"/>
        <end position="441"/>
    </location>
</feature>
<feature type="transmembrane region" description="Helical" evidence="8">
    <location>
        <begin position="73"/>
        <end position="98"/>
    </location>
</feature>
<name>A0A1H6I370_9EURY</name>
<keyword evidence="6" id="KW-0175">Coiled coil</keyword>
<dbReference type="InterPro" id="IPR042094">
    <property type="entry name" value="T2SS_GspF_sf"/>
</dbReference>
<accession>A0A1H6I370</accession>
<evidence type="ECO:0000313" key="10">
    <source>
        <dbReference type="EMBL" id="SEH41108.1"/>
    </source>
</evidence>
<keyword evidence="2" id="KW-1003">Cell membrane</keyword>
<feature type="transmembrane region" description="Helical" evidence="8">
    <location>
        <begin position="318"/>
        <end position="338"/>
    </location>
</feature>
<feature type="domain" description="Type II secretion system protein GspF" evidence="9">
    <location>
        <begin position="180"/>
        <end position="303"/>
    </location>
</feature>
<reference evidence="10 11" key="1">
    <citation type="submission" date="2016-10" db="EMBL/GenBank/DDBJ databases">
        <authorList>
            <person name="de Groot N.N."/>
        </authorList>
    </citation>
    <scope>NUCLEOTIDE SEQUENCE [LARGE SCALE GENOMIC DNA]</scope>
    <source>
        <strain evidence="10 11">IBRC-M10418</strain>
    </source>
</reference>
<protein>
    <submittedName>
        <fullName evidence="10">Flagellar protein FlaJ</fullName>
    </submittedName>
</protein>
<dbReference type="STRING" id="1267564.SAMN05192561_101735"/>